<organism evidence="2 3">
    <name type="scientific">Pseudomonas amygdali pv. tabaci</name>
    <name type="common">Pseudomonas syringae pv. tabaci</name>
    <dbReference type="NCBI Taxonomy" id="322"/>
    <lineage>
        <taxon>Bacteria</taxon>
        <taxon>Pseudomonadati</taxon>
        <taxon>Pseudomonadota</taxon>
        <taxon>Gammaproteobacteria</taxon>
        <taxon>Pseudomonadales</taxon>
        <taxon>Pseudomonadaceae</taxon>
        <taxon>Pseudomonas</taxon>
        <taxon>Pseudomonas amygdali</taxon>
    </lineage>
</organism>
<dbReference type="AlphaFoldDB" id="A0A3M6GGC6"/>
<protein>
    <submittedName>
        <fullName evidence="2">Uncharacterized protein</fullName>
    </submittedName>
</protein>
<feature type="non-terminal residue" evidence="2">
    <location>
        <position position="97"/>
    </location>
</feature>
<dbReference type="Proteomes" id="UP000271531">
    <property type="component" value="Unassembled WGS sequence"/>
</dbReference>
<comment type="caution">
    <text evidence="2">The sequence shown here is derived from an EMBL/GenBank/DDBJ whole genome shotgun (WGS) entry which is preliminary data.</text>
</comment>
<accession>A0A3M6GGC6</accession>
<keyword evidence="1" id="KW-0812">Transmembrane</keyword>
<sequence length="97" mass="10704">MIPTWSKSRSNACGPSWTVLTNTNCCTPFVAWATCWRTAVRVDSIALRLSGLFALVALVVFLLIGWALYLQVDKSLDLLPRAEVDARYSVLESAVGR</sequence>
<feature type="transmembrane region" description="Helical" evidence="1">
    <location>
        <begin position="46"/>
        <end position="69"/>
    </location>
</feature>
<keyword evidence="1" id="KW-1133">Transmembrane helix</keyword>
<evidence type="ECO:0000256" key="1">
    <source>
        <dbReference type="SAM" id="Phobius"/>
    </source>
</evidence>
<name>A0A3M6GGC6_PSEAJ</name>
<keyword evidence="1" id="KW-0472">Membrane</keyword>
<proteinExistence type="predicted"/>
<gene>
    <name evidence="2" type="ORF">ALP03_05664</name>
</gene>
<evidence type="ECO:0000313" key="2">
    <source>
        <dbReference type="EMBL" id="RMV91377.1"/>
    </source>
</evidence>
<evidence type="ECO:0000313" key="3">
    <source>
        <dbReference type="Proteomes" id="UP000271531"/>
    </source>
</evidence>
<dbReference type="EMBL" id="RBVA01000759">
    <property type="protein sequence ID" value="RMV91377.1"/>
    <property type="molecule type" value="Genomic_DNA"/>
</dbReference>
<reference evidence="2 3" key="1">
    <citation type="submission" date="2018-08" db="EMBL/GenBank/DDBJ databases">
        <title>Recombination of ecologically and evolutionarily significant loci maintains genetic cohesion in the Pseudomonas syringae species complex.</title>
        <authorList>
            <person name="Dillon M."/>
            <person name="Thakur S."/>
            <person name="Almeida R.N.D."/>
            <person name="Weir B.S."/>
            <person name="Guttman D.S."/>
        </authorList>
    </citation>
    <scope>NUCLEOTIDE SEQUENCE [LARGE SCALE GENOMIC DNA]</scope>
    <source>
        <strain evidence="2 3">ICMP 4525</strain>
    </source>
</reference>